<evidence type="ECO:0000256" key="8">
    <source>
        <dbReference type="ARBA" id="ARBA00022801"/>
    </source>
</evidence>
<dbReference type="Pfam" id="PF00867">
    <property type="entry name" value="XPG_I"/>
    <property type="match status" value="1"/>
</dbReference>
<evidence type="ECO:0000256" key="13">
    <source>
        <dbReference type="RuleBase" id="RU910737"/>
    </source>
</evidence>
<dbReference type="PANTHER" id="PTHR11081">
    <property type="entry name" value="FLAP ENDONUCLEASE FAMILY MEMBER"/>
    <property type="match status" value="1"/>
</dbReference>
<evidence type="ECO:0000259" key="15">
    <source>
        <dbReference type="SMART" id="SM00485"/>
    </source>
</evidence>
<keyword evidence="9 13" id="KW-0460">Magnesium</keyword>
<keyword evidence="5 13" id="KW-0479">Metal-binding</keyword>
<dbReference type="FunFam" id="1.10.150.20:FF:000011">
    <property type="entry name" value="exonuclease 1"/>
    <property type="match status" value="1"/>
</dbReference>
<keyword evidence="17" id="KW-1185">Reference proteome</keyword>
<dbReference type="InterPro" id="IPR006085">
    <property type="entry name" value="XPG_DNA_repair_N"/>
</dbReference>
<evidence type="ECO:0000259" key="14">
    <source>
        <dbReference type="SMART" id="SM00484"/>
    </source>
</evidence>
<dbReference type="AlphaFoldDB" id="A0A8R1I9J8"/>
<dbReference type="InterPro" id="IPR036279">
    <property type="entry name" value="5-3_exonuclease_C_sf"/>
</dbReference>
<keyword evidence="4 13" id="KW-0540">Nuclease</keyword>
<dbReference type="Proteomes" id="UP000005237">
    <property type="component" value="Unassembled WGS sequence"/>
</dbReference>
<proteinExistence type="inferred from homology"/>
<keyword evidence="11 13" id="KW-0234">DNA repair</keyword>
<dbReference type="Gene3D" id="1.10.150.20">
    <property type="entry name" value="5' to 3' exonuclease, C-terminal subdomain"/>
    <property type="match status" value="1"/>
</dbReference>
<reference evidence="17" key="1">
    <citation type="submission" date="2010-08" db="EMBL/GenBank/DDBJ databases">
        <authorList>
            <consortium name="Caenorhabditis japonica Sequencing Consortium"/>
            <person name="Wilson R.K."/>
        </authorList>
    </citation>
    <scope>NUCLEOTIDE SEQUENCE [LARGE SCALE GENOMIC DNA]</scope>
    <source>
        <strain evidence="17">DF5081</strain>
    </source>
</reference>
<dbReference type="CDD" id="cd09857">
    <property type="entry name" value="PIN_EXO1"/>
    <property type="match status" value="1"/>
</dbReference>
<dbReference type="GO" id="GO:0003677">
    <property type="term" value="F:DNA binding"/>
    <property type="evidence" value="ECO:0007669"/>
    <property type="project" value="UniProtKB-UniRule"/>
</dbReference>
<keyword evidence="13" id="KW-0238">DNA-binding</keyword>
<dbReference type="SMART" id="SM00484">
    <property type="entry name" value="XPGI"/>
    <property type="match status" value="1"/>
</dbReference>
<dbReference type="FunFam" id="3.40.50.1010:FF:000100">
    <property type="entry name" value="Protein CBR-EXO-1"/>
    <property type="match status" value="1"/>
</dbReference>
<evidence type="ECO:0000256" key="7">
    <source>
        <dbReference type="ARBA" id="ARBA00022769"/>
    </source>
</evidence>
<dbReference type="GO" id="GO:0046872">
    <property type="term" value="F:metal ion binding"/>
    <property type="evidence" value="ECO:0007669"/>
    <property type="project" value="UniProtKB-UniRule"/>
</dbReference>
<dbReference type="PANTHER" id="PTHR11081:SF8">
    <property type="entry name" value="EXONUCLEASE 1"/>
    <property type="match status" value="1"/>
</dbReference>
<accession>A0A8R1I9J8</accession>
<evidence type="ECO:0000313" key="17">
    <source>
        <dbReference type="Proteomes" id="UP000005237"/>
    </source>
</evidence>
<evidence type="ECO:0000256" key="1">
    <source>
        <dbReference type="ARBA" id="ARBA00004123"/>
    </source>
</evidence>
<keyword evidence="7 13" id="KW-0228">DNA excision</keyword>
<evidence type="ECO:0000256" key="12">
    <source>
        <dbReference type="ARBA" id="ARBA00023242"/>
    </source>
</evidence>
<dbReference type="InterPro" id="IPR044752">
    <property type="entry name" value="PIN-like_EXO1"/>
</dbReference>
<evidence type="ECO:0000256" key="6">
    <source>
        <dbReference type="ARBA" id="ARBA00022763"/>
    </source>
</evidence>
<feature type="domain" description="XPG N-terminal" evidence="15">
    <location>
        <begin position="1"/>
        <end position="99"/>
    </location>
</feature>
<dbReference type="EnsemblMetazoa" id="CJA18776.1">
    <property type="protein sequence ID" value="CJA18776.1"/>
    <property type="gene ID" value="WBGene00137980"/>
</dbReference>
<dbReference type="SMART" id="SM00279">
    <property type="entry name" value="HhH2"/>
    <property type="match status" value="1"/>
</dbReference>
<evidence type="ECO:0000256" key="3">
    <source>
        <dbReference type="ARBA" id="ARBA00020324"/>
    </source>
</evidence>
<keyword evidence="10 13" id="KW-0267">Excision nuclease</keyword>
<dbReference type="Pfam" id="PF00752">
    <property type="entry name" value="XPG_N"/>
    <property type="match status" value="1"/>
</dbReference>
<dbReference type="GO" id="GO:0005634">
    <property type="term" value="C:nucleus"/>
    <property type="evidence" value="ECO:0007669"/>
    <property type="project" value="UniProtKB-SubCell"/>
</dbReference>
<evidence type="ECO:0000313" key="16">
    <source>
        <dbReference type="EnsemblMetazoa" id="CJA18776.1"/>
    </source>
</evidence>
<comment type="cofactor">
    <cofactor evidence="13">
        <name>Mg(2+)</name>
        <dbReference type="ChEBI" id="CHEBI:18420"/>
    </cofactor>
    <text evidence="13">Binds 2 magnesium ions per subunit. They probably participate in the reaction catalyzed by the enzyme. May bind an additional third magnesium ion after substrate binding.</text>
</comment>
<dbReference type="EC" id="3.1.-.-" evidence="13"/>
<dbReference type="SMART" id="SM00485">
    <property type="entry name" value="XPGN"/>
    <property type="match status" value="1"/>
</dbReference>
<dbReference type="SUPFAM" id="SSF47807">
    <property type="entry name" value="5' to 3' exonuclease, C-terminal subdomain"/>
    <property type="match status" value="1"/>
</dbReference>
<sequence>MGITGLLPFVKNACRKGNILELRGKSVAVDVSCLLHRGLTGCMDKIHMGEQTQSYVSYVEKYIKELLAVGCHVVMVFDGRPLPAKKNTNDERREIREKRKEHAELLLAKGLEREARDTFRMATSISADIVENTIRHFRTQKCVDIVVAPYEADAELAYLMQSKLVDAVITEDSDLIVFGCEKIYFKWQSATGECDVYEKCNLKRCFTGELGGEKFDFMKFRRICILAGCDYLPNGLPGVGLNTAAKFFSLTSITDLRTLLRKVPSYLKNSKLKVHVTDEFIKHFERAENTFKHQVVFDPRERCQKPLTPYPEIQSLAGIDIEASSSLESTSSSSQFSYAGVAATQRISIRLALGNPVGSFMFIVDPPRRSNTLQRIQYFVIYILIS</sequence>
<keyword evidence="12 13" id="KW-0539">Nucleus</keyword>
<dbReference type="SUPFAM" id="SSF88723">
    <property type="entry name" value="PIN domain-like"/>
    <property type="match status" value="1"/>
</dbReference>
<keyword evidence="13" id="KW-0269">Exonuclease</keyword>
<dbReference type="GO" id="GO:0017108">
    <property type="term" value="F:5'-flap endonuclease activity"/>
    <property type="evidence" value="ECO:0007669"/>
    <property type="project" value="TreeGrafter"/>
</dbReference>
<comment type="subcellular location">
    <subcellularLocation>
        <location evidence="1 13">Nucleus</location>
    </subcellularLocation>
</comment>
<evidence type="ECO:0000256" key="5">
    <source>
        <dbReference type="ARBA" id="ARBA00022723"/>
    </source>
</evidence>
<keyword evidence="8 13" id="KW-0378">Hydrolase</keyword>
<evidence type="ECO:0000256" key="4">
    <source>
        <dbReference type="ARBA" id="ARBA00022722"/>
    </source>
</evidence>
<evidence type="ECO:0000256" key="2">
    <source>
        <dbReference type="ARBA" id="ARBA00010563"/>
    </source>
</evidence>
<keyword evidence="6 13" id="KW-0227">DNA damage</keyword>
<evidence type="ECO:0000256" key="9">
    <source>
        <dbReference type="ARBA" id="ARBA00022842"/>
    </source>
</evidence>
<comment type="similarity">
    <text evidence="2 13">Belongs to the XPG/RAD2 endonuclease family. EXO1 subfamily.</text>
</comment>
<name>A0A8R1I9J8_CAEJA</name>
<reference evidence="16" key="2">
    <citation type="submission" date="2022-06" db="UniProtKB">
        <authorList>
            <consortium name="EnsemblMetazoa"/>
        </authorList>
    </citation>
    <scope>IDENTIFICATION</scope>
    <source>
        <strain evidence="16">DF5081</strain>
    </source>
</reference>
<dbReference type="GO" id="GO:0006298">
    <property type="term" value="P:mismatch repair"/>
    <property type="evidence" value="ECO:0007669"/>
    <property type="project" value="TreeGrafter"/>
</dbReference>
<dbReference type="PRINTS" id="PR00853">
    <property type="entry name" value="XPGRADSUPER"/>
</dbReference>
<dbReference type="GO" id="GO:0006310">
    <property type="term" value="P:DNA recombination"/>
    <property type="evidence" value="ECO:0007669"/>
    <property type="project" value="TreeGrafter"/>
</dbReference>
<dbReference type="GO" id="GO:0035312">
    <property type="term" value="F:5'-3' DNA exonuclease activity"/>
    <property type="evidence" value="ECO:0007669"/>
    <property type="project" value="UniProtKB-UniRule"/>
</dbReference>
<evidence type="ECO:0000256" key="11">
    <source>
        <dbReference type="ARBA" id="ARBA00023204"/>
    </source>
</evidence>
<dbReference type="InterPro" id="IPR006086">
    <property type="entry name" value="XPG-I_dom"/>
</dbReference>
<dbReference type="InterPro" id="IPR029060">
    <property type="entry name" value="PIN-like_dom_sf"/>
</dbReference>
<comment type="function">
    <text evidence="13">5'-&gt;3' double-stranded DNA exonuclease which may also possess a cryptic 3'-&gt;5' double-stranded DNA exonuclease activity. Functions in DNA mismatch repair.</text>
</comment>
<organism evidence="16 17">
    <name type="scientific">Caenorhabditis japonica</name>
    <dbReference type="NCBI Taxonomy" id="281687"/>
    <lineage>
        <taxon>Eukaryota</taxon>
        <taxon>Metazoa</taxon>
        <taxon>Ecdysozoa</taxon>
        <taxon>Nematoda</taxon>
        <taxon>Chromadorea</taxon>
        <taxon>Rhabditida</taxon>
        <taxon>Rhabditina</taxon>
        <taxon>Rhabditomorpha</taxon>
        <taxon>Rhabditoidea</taxon>
        <taxon>Rhabditidae</taxon>
        <taxon>Peloderinae</taxon>
        <taxon>Caenorhabditis</taxon>
    </lineage>
</organism>
<dbReference type="InterPro" id="IPR006084">
    <property type="entry name" value="XPG/Rad2"/>
</dbReference>
<evidence type="ECO:0000256" key="10">
    <source>
        <dbReference type="ARBA" id="ARBA00022881"/>
    </source>
</evidence>
<dbReference type="Gene3D" id="3.40.50.1010">
    <property type="entry name" value="5'-nuclease"/>
    <property type="match status" value="1"/>
</dbReference>
<protein>
    <recommendedName>
        <fullName evidence="3 13">Exonuclease 1</fullName>
        <ecNumber evidence="13">3.1.-.-</ecNumber>
    </recommendedName>
</protein>
<dbReference type="InterPro" id="IPR008918">
    <property type="entry name" value="HhH2"/>
</dbReference>
<feature type="domain" description="XPG-I" evidence="14">
    <location>
        <begin position="139"/>
        <end position="212"/>
    </location>
</feature>